<organism evidence="2 3">
    <name type="scientific">Amycolatopsis pretoriensis</name>
    <dbReference type="NCBI Taxonomy" id="218821"/>
    <lineage>
        <taxon>Bacteria</taxon>
        <taxon>Bacillati</taxon>
        <taxon>Actinomycetota</taxon>
        <taxon>Actinomycetes</taxon>
        <taxon>Pseudonocardiales</taxon>
        <taxon>Pseudonocardiaceae</taxon>
        <taxon>Amycolatopsis</taxon>
    </lineage>
</organism>
<dbReference type="Proteomes" id="UP000198878">
    <property type="component" value="Unassembled WGS sequence"/>
</dbReference>
<dbReference type="InterPro" id="IPR049978">
    <property type="entry name" value="SCO6880-like"/>
</dbReference>
<dbReference type="EMBL" id="FNUJ01000011">
    <property type="protein sequence ID" value="SEF36882.1"/>
    <property type="molecule type" value="Genomic_DNA"/>
</dbReference>
<dbReference type="AlphaFoldDB" id="A0A1H5REQ8"/>
<dbReference type="STRING" id="218821.SAMN05421837_111303"/>
<evidence type="ECO:0008006" key="4">
    <source>
        <dbReference type="Google" id="ProtNLM"/>
    </source>
</evidence>
<evidence type="ECO:0000313" key="3">
    <source>
        <dbReference type="Proteomes" id="UP000198878"/>
    </source>
</evidence>
<evidence type="ECO:0000313" key="2">
    <source>
        <dbReference type="EMBL" id="SEF36882.1"/>
    </source>
</evidence>
<dbReference type="NCBIfam" id="NF042935">
    <property type="entry name" value="SCO6880_fam"/>
    <property type="match status" value="1"/>
</dbReference>
<feature type="transmembrane region" description="Helical" evidence="1">
    <location>
        <begin position="20"/>
        <end position="41"/>
    </location>
</feature>
<accession>A0A1H5REQ8</accession>
<keyword evidence="3" id="KW-1185">Reference proteome</keyword>
<evidence type="ECO:0000256" key="1">
    <source>
        <dbReference type="SAM" id="Phobius"/>
    </source>
</evidence>
<keyword evidence="1" id="KW-1133">Transmembrane helix</keyword>
<protein>
    <recommendedName>
        <fullName evidence="4">Type VII ESX secretion system translocon, EccE</fullName>
    </recommendedName>
</protein>
<proteinExistence type="predicted"/>
<reference evidence="3" key="1">
    <citation type="submission" date="2016-10" db="EMBL/GenBank/DDBJ databases">
        <authorList>
            <person name="Varghese N."/>
            <person name="Submissions S."/>
        </authorList>
    </citation>
    <scope>NUCLEOTIDE SEQUENCE [LARGE SCALE GENOMIC DNA]</scope>
    <source>
        <strain evidence="3">DSM 44654</strain>
    </source>
</reference>
<name>A0A1H5REQ8_9PSEU</name>
<keyword evidence="1" id="KW-0472">Membrane</keyword>
<gene>
    <name evidence="2" type="ORF">SAMN05421837_111303</name>
</gene>
<sequence length="502" mass="53143">MSISTRIYKGLSRKERAGWVIGLTPVQALVCVGLAVPVIFALASGHFGQALILAASCATAATLAVVPVRGRPALRWLGHLLLYRAGIALGWSRWQSRAVAGQAEDLDEPDLPGVLARLRFPDGPPLRDLGRVCLIHDTGDGRWGATARLTHAGVGMLSDAQCGRLANRLGNLLLSIGHREVIDRMTLLVRTVPDDGADYHAWRAEHEVPHAPALARQASEELDRLVGAVSVRHEVFVTLSGAEDALRRPAAAAGGGVAGRAAVLYRVLDGLEDKLKSLGATGVRWLSGPELAVTIRTGFNPATTASLAARRHQADGDAGVRWATAGPVHAPAPSARAYYHDGFATVSYSVLMPEAGTVFGSLGGLLAVKTAGERRSLAIHYETLSQHRSRKAVRRLRFRTGVVRDWKSSKGFNSGAAEAREAGGARAQEHAVAAGHGIVRFAVAAAVTIPDTWNVEDHAAKLENDIAGRFQLLRMELAQDAGFVAAVLPVGVGLPRLRGGSS</sequence>
<dbReference type="RefSeq" id="WP_244180860.1">
    <property type="nucleotide sequence ID" value="NZ_FNUJ01000011.1"/>
</dbReference>
<keyword evidence="1" id="KW-0812">Transmembrane</keyword>